<proteinExistence type="predicted"/>
<dbReference type="InterPro" id="IPR029039">
    <property type="entry name" value="Flavoprotein-like_sf"/>
</dbReference>
<dbReference type="Pfam" id="PF03358">
    <property type="entry name" value="FMN_red"/>
    <property type="match status" value="1"/>
</dbReference>
<dbReference type="GO" id="GO:0016655">
    <property type="term" value="F:oxidoreductase activity, acting on NAD(P)H, quinone or similar compound as acceptor"/>
    <property type="evidence" value="ECO:0007669"/>
    <property type="project" value="UniProtKB-ARBA"/>
</dbReference>
<organism evidence="4 5">
    <name type="scientific">Pseudomonas palleroniana</name>
    <dbReference type="NCBI Taxonomy" id="191390"/>
    <lineage>
        <taxon>Bacteria</taxon>
        <taxon>Pseudomonadati</taxon>
        <taxon>Pseudomonadota</taxon>
        <taxon>Gammaproteobacteria</taxon>
        <taxon>Pseudomonadales</taxon>
        <taxon>Pseudomonadaceae</taxon>
        <taxon>Pseudomonas</taxon>
    </lineage>
</organism>
<reference evidence="5" key="1">
    <citation type="submission" date="2016-01" db="EMBL/GenBank/DDBJ databases">
        <authorList>
            <person name="Gamez R.M."/>
            <person name="Rodriguez F."/>
            <person name="Bernal J.F."/>
            <person name="Agarwala R."/>
            <person name="Landsman D."/>
            <person name="Marino-Ramirez L."/>
        </authorList>
    </citation>
    <scope>NUCLEOTIDE SEQUENCE [LARGE SCALE GENOMIC DNA]</scope>
    <source>
        <strain evidence="5">Ps006</strain>
    </source>
</reference>
<keyword evidence="2" id="KW-0288">FMN</keyword>
<dbReference type="GO" id="GO:0010181">
    <property type="term" value="F:FMN binding"/>
    <property type="evidence" value="ECO:0007669"/>
    <property type="project" value="TreeGrafter"/>
</dbReference>
<evidence type="ECO:0000259" key="3">
    <source>
        <dbReference type="Pfam" id="PF03358"/>
    </source>
</evidence>
<dbReference type="RefSeq" id="WP_060756892.1">
    <property type="nucleotide sequence ID" value="NZ_LRMR01000037.1"/>
</dbReference>
<accession>A0A120EA57</accession>
<dbReference type="AlphaFoldDB" id="A0A120EA57"/>
<comment type="caution">
    <text evidence="4">The sequence shown here is derived from an EMBL/GenBank/DDBJ whole genome shotgun (WGS) entry which is preliminary data.</text>
</comment>
<dbReference type="PANTHER" id="PTHR30543:SF21">
    <property type="entry name" value="NAD(P)H-DEPENDENT FMN REDUCTASE LOT6"/>
    <property type="match status" value="1"/>
</dbReference>
<evidence type="ECO:0000256" key="2">
    <source>
        <dbReference type="ARBA" id="ARBA00022643"/>
    </source>
</evidence>
<dbReference type="SUPFAM" id="SSF52218">
    <property type="entry name" value="Flavoproteins"/>
    <property type="match status" value="1"/>
</dbReference>
<dbReference type="InterPro" id="IPR005025">
    <property type="entry name" value="FMN_Rdtase-like_dom"/>
</dbReference>
<evidence type="ECO:0000313" key="4">
    <source>
        <dbReference type="EMBL" id="KWU48256.1"/>
    </source>
</evidence>
<gene>
    <name evidence="4" type="ORF">AWV77_25295</name>
</gene>
<dbReference type="GO" id="GO:0005829">
    <property type="term" value="C:cytosol"/>
    <property type="evidence" value="ECO:0007669"/>
    <property type="project" value="TreeGrafter"/>
</dbReference>
<dbReference type="InterPro" id="IPR050712">
    <property type="entry name" value="NAD(P)H-dep_reductase"/>
</dbReference>
<dbReference type="PANTHER" id="PTHR30543">
    <property type="entry name" value="CHROMATE REDUCTASE"/>
    <property type="match status" value="1"/>
</dbReference>
<dbReference type="EMBL" id="LRMR01000037">
    <property type="protein sequence ID" value="KWU48256.1"/>
    <property type="molecule type" value="Genomic_DNA"/>
</dbReference>
<feature type="domain" description="NADPH-dependent FMN reductase-like" evidence="3">
    <location>
        <begin position="3"/>
        <end position="137"/>
    </location>
</feature>
<evidence type="ECO:0000313" key="5">
    <source>
        <dbReference type="Proteomes" id="UP000067111"/>
    </source>
</evidence>
<sequence>MVRLLAVSGSLRQASSNSILLRAAERLCPEGISITHYEGVGELPHFNPDLLEDPPETIMALRSIIGQADGLLFSCPEYARGIPGAFKNMLDWLVSSEEFPGKPVALFNASPRASHAQAALRLVLDTMSARIIEEASITVNLLSSQLSAEGIITDPVMGPLMGTALDAFKRHLDNQNLLGC</sequence>
<keyword evidence="2" id="KW-0285">Flavoprotein</keyword>
<comment type="cofactor">
    <cofactor evidence="1">
        <name>FMN</name>
        <dbReference type="ChEBI" id="CHEBI:58210"/>
    </cofactor>
</comment>
<evidence type="ECO:0000256" key="1">
    <source>
        <dbReference type="ARBA" id="ARBA00001917"/>
    </source>
</evidence>
<dbReference type="OrthoDB" id="9812295at2"/>
<name>A0A120EA57_9PSED</name>
<protein>
    <submittedName>
        <fullName evidence="4">NADPH-dependent FMN reductase</fullName>
    </submittedName>
</protein>
<dbReference type="Proteomes" id="UP000067111">
    <property type="component" value="Unassembled WGS sequence"/>
</dbReference>
<dbReference type="Gene3D" id="3.40.50.360">
    <property type="match status" value="1"/>
</dbReference>